<reference evidence="3 4" key="1">
    <citation type="submission" date="2015-04" db="EMBL/GenBank/DDBJ databases">
        <title>Whole genome shotgun sequence of Flavihumibacter petaseus NBRC 106054.</title>
        <authorList>
            <person name="Miyazawa S."/>
            <person name="Hosoyama A."/>
            <person name="Hashimoto M."/>
            <person name="Noguchi M."/>
            <person name="Tsuchikane K."/>
            <person name="Ohji S."/>
            <person name="Yamazoe A."/>
            <person name="Ichikawa N."/>
            <person name="Kimura A."/>
            <person name="Fujita N."/>
        </authorList>
    </citation>
    <scope>NUCLEOTIDE SEQUENCE [LARGE SCALE GENOMIC DNA]</scope>
    <source>
        <strain evidence="3 4">NBRC 106054</strain>
    </source>
</reference>
<feature type="region of interest" description="Disordered" evidence="1">
    <location>
        <begin position="26"/>
        <end position="47"/>
    </location>
</feature>
<gene>
    <name evidence="3" type="ORF">FPE01S_05_01700</name>
</gene>
<sequence>MKTINTTMTALTALIFMVSCGEGKTDRNAGHEGHDSTATATAPAAATPEKAKFKEDKLNAVYQHYIHLTTALTNDDANEASVAANAIEAGSKEMADGVTLAASAAKISSATDINAQREAYSTMSDALITLAKKSGLSSGELYIDFCPMALNDKGAYWISSGRKIVNPYFGEKMKTCGEVKDSIK</sequence>
<feature type="compositionally biased region" description="Low complexity" evidence="1">
    <location>
        <begin position="37"/>
        <end position="47"/>
    </location>
</feature>
<evidence type="ECO:0000256" key="1">
    <source>
        <dbReference type="SAM" id="MobiDB-lite"/>
    </source>
</evidence>
<comment type="caution">
    <text evidence="3">The sequence shown here is derived from an EMBL/GenBank/DDBJ whole genome shotgun (WGS) entry which is preliminary data.</text>
</comment>
<dbReference type="AlphaFoldDB" id="A0A0E9N7Y1"/>
<evidence type="ECO:0000313" key="3">
    <source>
        <dbReference type="EMBL" id="GAO45475.1"/>
    </source>
</evidence>
<dbReference type="Pfam" id="PF11827">
    <property type="entry name" value="DUF3347"/>
    <property type="match status" value="1"/>
</dbReference>
<dbReference type="Proteomes" id="UP000033121">
    <property type="component" value="Unassembled WGS sequence"/>
</dbReference>
<accession>A0A0E9N7Y1</accession>
<protein>
    <recommendedName>
        <fullName evidence="2">DUF3347 domain-containing protein</fullName>
    </recommendedName>
</protein>
<proteinExistence type="predicted"/>
<keyword evidence="4" id="KW-1185">Reference proteome</keyword>
<dbReference type="STRING" id="1220578.FPE01S_05_01700"/>
<name>A0A0E9N7Y1_9BACT</name>
<evidence type="ECO:0000313" key="4">
    <source>
        <dbReference type="Proteomes" id="UP000033121"/>
    </source>
</evidence>
<dbReference type="InterPro" id="IPR021782">
    <property type="entry name" value="DUF3347"/>
</dbReference>
<evidence type="ECO:0000259" key="2">
    <source>
        <dbReference type="Pfam" id="PF11827"/>
    </source>
</evidence>
<organism evidence="3 4">
    <name type="scientific">Flavihumibacter petaseus NBRC 106054</name>
    <dbReference type="NCBI Taxonomy" id="1220578"/>
    <lineage>
        <taxon>Bacteria</taxon>
        <taxon>Pseudomonadati</taxon>
        <taxon>Bacteroidota</taxon>
        <taxon>Chitinophagia</taxon>
        <taxon>Chitinophagales</taxon>
        <taxon>Chitinophagaceae</taxon>
        <taxon>Flavihumibacter</taxon>
    </lineage>
</organism>
<dbReference type="EMBL" id="BBWV01000005">
    <property type="protein sequence ID" value="GAO45475.1"/>
    <property type="molecule type" value="Genomic_DNA"/>
</dbReference>
<feature type="domain" description="DUF3347" evidence="2">
    <location>
        <begin position="61"/>
        <end position="138"/>
    </location>
</feature>
<dbReference type="OrthoDB" id="5513217at2"/>
<feature type="compositionally biased region" description="Basic and acidic residues" evidence="1">
    <location>
        <begin position="26"/>
        <end position="35"/>
    </location>
</feature>
<dbReference type="RefSeq" id="WP_046371477.1">
    <property type="nucleotide sequence ID" value="NZ_BBWV01000005.1"/>
</dbReference>
<dbReference type="PROSITE" id="PS51257">
    <property type="entry name" value="PROKAR_LIPOPROTEIN"/>
    <property type="match status" value="1"/>
</dbReference>